<dbReference type="AlphaFoldDB" id="A0A915IET9"/>
<dbReference type="Pfam" id="PF01074">
    <property type="entry name" value="Glyco_hydro_38N"/>
    <property type="match status" value="1"/>
</dbReference>
<dbReference type="PANTHER" id="PTHR11607:SF71">
    <property type="entry name" value="ALPHA-MANNOSIDASE"/>
    <property type="match status" value="1"/>
</dbReference>
<feature type="domain" description="Glycoside hydrolase family 38 N-terminal" evidence="1">
    <location>
        <begin position="90"/>
        <end position="152"/>
    </location>
</feature>
<sequence>MIPKHVAEKNLSKLERRPEITDLLNNKLYKTFEAKVYVPSIHSSCTNRNFIEVVIVQKSNQLYVDNIRGVAIGEIQRIVGSLIPKDEVVHVHVVPFSHVDPGWLQTYDEYTSSTNQILTSMLEFLIQNPDMTFIWMETVFFAHWWKMIDESQRLNVKK</sequence>
<evidence type="ECO:0000259" key="1">
    <source>
        <dbReference type="Pfam" id="PF01074"/>
    </source>
</evidence>
<evidence type="ECO:0000313" key="3">
    <source>
        <dbReference type="WBParaSite" id="nRc.2.0.1.t12318-RA"/>
    </source>
</evidence>
<name>A0A915IET9_ROMCU</name>
<dbReference type="Proteomes" id="UP000887565">
    <property type="component" value="Unplaced"/>
</dbReference>
<dbReference type="Gene3D" id="3.20.110.10">
    <property type="entry name" value="Glycoside hydrolase 38, N terminal domain"/>
    <property type="match status" value="1"/>
</dbReference>
<accession>A0A915IET9</accession>
<proteinExistence type="predicted"/>
<dbReference type="GO" id="GO:0000139">
    <property type="term" value="C:Golgi membrane"/>
    <property type="evidence" value="ECO:0007669"/>
    <property type="project" value="TreeGrafter"/>
</dbReference>
<keyword evidence="2" id="KW-1185">Reference proteome</keyword>
<evidence type="ECO:0000313" key="2">
    <source>
        <dbReference type="Proteomes" id="UP000887565"/>
    </source>
</evidence>
<dbReference type="SUPFAM" id="SSF88713">
    <property type="entry name" value="Glycoside hydrolase/deacetylase"/>
    <property type="match status" value="1"/>
</dbReference>
<organism evidence="2 3">
    <name type="scientific">Romanomermis culicivorax</name>
    <name type="common">Nematode worm</name>
    <dbReference type="NCBI Taxonomy" id="13658"/>
    <lineage>
        <taxon>Eukaryota</taxon>
        <taxon>Metazoa</taxon>
        <taxon>Ecdysozoa</taxon>
        <taxon>Nematoda</taxon>
        <taxon>Enoplea</taxon>
        <taxon>Dorylaimia</taxon>
        <taxon>Mermithida</taxon>
        <taxon>Mermithoidea</taxon>
        <taxon>Mermithidae</taxon>
        <taxon>Romanomermis</taxon>
    </lineage>
</organism>
<dbReference type="GO" id="GO:0006013">
    <property type="term" value="P:mannose metabolic process"/>
    <property type="evidence" value="ECO:0007669"/>
    <property type="project" value="InterPro"/>
</dbReference>
<dbReference type="InterPro" id="IPR011330">
    <property type="entry name" value="Glyco_hydro/deAcase_b/a-brl"/>
</dbReference>
<dbReference type="InterPro" id="IPR027291">
    <property type="entry name" value="Glyco_hydro_38_N_sf"/>
</dbReference>
<dbReference type="GO" id="GO:0004559">
    <property type="term" value="F:alpha-mannosidase activity"/>
    <property type="evidence" value="ECO:0007669"/>
    <property type="project" value="InterPro"/>
</dbReference>
<dbReference type="PANTHER" id="PTHR11607">
    <property type="entry name" value="ALPHA-MANNOSIDASE"/>
    <property type="match status" value="1"/>
</dbReference>
<protein>
    <submittedName>
        <fullName evidence="3">Glycoside hydrolase family 38 N-terminal domain-containing protein</fullName>
    </submittedName>
</protein>
<dbReference type="InterPro" id="IPR000602">
    <property type="entry name" value="Glyco_hydro_38_N"/>
</dbReference>
<reference evidence="3" key="1">
    <citation type="submission" date="2022-11" db="UniProtKB">
        <authorList>
            <consortium name="WormBaseParasite"/>
        </authorList>
    </citation>
    <scope>IDENTIFICATION</scope>
</reference>
<dbReference type="InterPro" id="IPR050843">
    <property type="entry name" value="Glycosyl_Hydrlase_38"/>
</dbReference>
<dbReference type="WBParaSite" id="nRc.2.0.1.t12318-RA">
    <property type="protein sequence ID" value="nRc.2.0.1.t12318-RA"/>
    <property type="gene ID" value="nRc.2.0.1.g12318"/>
</dbReference>
<dbReference type="GO" id="GO:0006491">
    <property type="term" value="P:N-glycan processing"/>
    <property type="evidence" value="ECO:0007669"/>
    <property type="project" value="TreeGrafter"/>
</dbReference>